<evidence type="ECO:0000313" key="1">
    <source>
        <dbReference type="EMBL" id="TQD75210.1"/>
    </source>
</evidence>
<accession>A0A540KM11</accession>
<organism evidence="1 2">
    <name type="scientific">Malus baccata</name>
    <name type="common">Siberian crab apple</name>
    <name type="synonym">Pyrus baccata</name>
    <dbReference type="NCBI Taxonomy" id="106549"/>
    <lineage>
        <taxon>Eukaryota</taxon>
        <taxon>Viridiplantae</taxon>
        <taxon>Streptophyta</taxon>
        <taxon>Embryophyta</taxon>
        <taxon>Tracheophyta</taxon>
        <taxon>Spermatophyta</taxon>
        <taxon>Magnoliopsida</taxon>
        <taxon>eudicotyledons</taxon>
        <taxon>Gunneridae</taxon>
        <taxon>Pentapetalae</taxon>
        <taxon>rosids</taxon>
        <taxon>fabids</taxon>
        <taxon>Rosales</taxon>
        <taxon>Rosaceae</taxon>
        <taxon>Amygdaloideae</taxon>
        <taxon>Maleae</taxon>
        <taxon>Malus</taxon>
    </lineage>
</organism>
<sequence>MAQRTWHHKARTSIQRQMTTGLMEAQEREACVKSVLPSPSQTTEYSCEFSRSVENDAIWVSKSDEILLDLWKPVVRYEFSYLVTTSGRCKFQLSSEFGGALLARWEI</sequence>
<dbReference type="EMBL" id="VIEB01001119">
    <property type="protein sequence ID" value="TQD75210.1"/>
    <property type="molecule type" value="Genomic_DNA"/>
</dbReference>
<name>A0A540KM11_MALBA</name>
<reference evidence="1 2" key="1">
    <citation type="journal article" date="2019" name="G3 (Bethesda)">
        <title>Sequencing of a Wild Apple (Malus baccata) Genome Unravels the Differences Between Cultivated and Wild Apple Species Regarding Disease Resistance and Cold Tolerance.</title>
        <authorList>
            <person name="Chen X."/>
        </authorList>
    </citation>
    <scope>NUCLEOTIDE SEQUENCE [LARGE SCALE GENOMIC DNA]</scope>
    <source>
        <strain evidence="2">cv. Shandingzi</strain>
        <tissue evidence="1">Leaves</tissue>
    </source>
</reference>
<keyword evidence="2" id="KW-1185">Reference proteome</keyword>
<protein>
    <submittedName>
        <fullName evidence="1">Uncharacterized protein</fullName>
    </submittedName>
</protein>
<comment type="caution">
    <text evidence="1">The sequence shown here is derived from an EMBL/GenBank/DDBJ whole genome shotgun (WGS) entry which is preliminary data.</text>
</comment>
<dbReference type="AlphaFoldDB" id="A0A540KM11"/>
<evidence type="ECO:0000313" key="2">
    <source>
        <dbReference type="Proteomes" id="UP000315295"/>
    </source>
</evidence>
<proteinExistence type="predicted"/>
<dbReference type="Proteomes" id="UP000315295">
    <property type="component" value="Unassembled WGS sequence"/>
</dbReference>
<gene>
    <name evidence="1" type="ORF">C1H46_039251</name>
</gene>